<protein>
    <recommendedName>
        <fullName evidence="4">Translocon-associated protein subunit alpha</fullName>
    </recommendedName>
    <alternativeName>
        <fullName evidence="12">Signal sequence receptor subunit alpha</fullName>
    </alternativeName>
</protein>
<dbReference type="GO" id="GO:0042981">
    <property type="term" value="P:regulation of apoptotic process"/>
    <property type="evidence" value="ECO:0007669"/>
    <property type="project" value="InterPro"/>
</dbReference>
<evidence type="ECO:0000259" key="15">
    <source>
        <dbReference type="PROSITE" id="PS50209"/>
    </source>
</evidence>
<feature type="region of interest" description="Disordered" evidence="13">
    <location>
        <begin position="714"/>
        <end position="741"/>
    </location>
</feature>
<evidence type="ECO:0000256" key="4">
    <source>
        <dbReference type="ARBA" id="ARBA00020280"/>
    </source>
</evidence>
<evidence type="ECO:0000256" key="3">
    <source>
        <dbReference type="ARBA" id="ARBA00006776"/>
    </source>
</evidence>
<evidence type="ECO:0000256" key="1">
    <source>
        <dbReference type="ARBA" id="ARBA00004115"/>
    </source>
</evidence>
<feature type="compositionally biased region" description="Polar residues" evidence="13">
    <location>
        <begin position="366"/>
        <end position="375"/>
    </location>
</feature>
<feature type="compositionally biased region" description="Basic residues" evidence="13">
    <location>
        <begin position="724"/>
        <end position="734"/>
    </location>
</feature>
<feature type="region of interest" description="Disordered" evidence="13">
    <location>
        <begin position="436"/>
        <end position="480"/>
    </location>
</feature>
<evidence type="ECO:0000256" key="10">
    <source>
        <dbReference type="ARBA" id="ARBA00023136"/>
    </source>
</evidence>
<evidence type="ECO:0000256" key="2">
    <source>
        <dbReference type="ARBA" id="ARBA00004514"/>
    </source>
</evidence>
<evidence type="ECO:0000256" key="9">
    <source>
        <dbReference type="ARBA" id="ARBA00022989"/>
    </source>
</evidence>
<evidence type="ECO:0000256" key="7">
    <source>
        <dbReference type="ARBA" id="ARBA00022729"/>
    </source>
</evidence>
<dbReference type="Proteomes" id="UP001460270">
    <property type="component" value="Unassembled WGS sequence"/>
</dbReference>
<evidence type="ECO:0000313" key="18">
    <source>
        <dbReference type="Proteomes" id="UP001460270"/>
    </source>
</evidence>
<evidence type="ECO:0000256" key="12">
    <source>
        <dbReference type="ARBA" id="ARBA00031071"/>
    </source>
</evidence>
<gene>
    <name evidence="17" type="ORF">WMY93_029614</name>
</gene>
<keyword evidence="10 14" id="KW-0472">Membrane</keyword>
<evidence type="ECO:0000256" key="5">
    <source>
        <dbReference type="ARBA" id="ARBA00022490"/>
    </source>
</evidence>
<keyword evidence="9 14" id="KW-1133">Transmembrane helix</keyword>
<evidence type="ECO:0000256" key="14">
    <source>
        <dbReference type="SAM" id="Phobius"/>
    </source>
</evidence>
<comment type="similarity">
    <text evidence="3">Belongs to the TRAP-alpha family.</text>
</comment>
<dbReference type="PANTHER" id="PTHR12924:SF2">
    <property type="entry name" value="TRANSLOCON-ASSOCIATED PROTEIN SUBUNIT ALPHA"/>
    <property type="match status" value="1"/>
</dbReference>
<reference evidence="18" key="1">
    <citation type="submission" date="2024-04" db="EMBL/GenBank/DDBJ databases">
        <title>Salinicola lusitanus LLJ914,a marine bacterium isolated from the Okinawa Trough.</title>
        <authorList>
            <person name="Li J."/>
        </authorList>
    </citation>
    <scope>NUCLEOTIDE SEQUENCE [LARGE SCALE GENOMIC DNA]</scope>
</reference>
<keyword evidence="6 14" id="KW-0812">Transmembrane</keyword>
<keyword evidence="7" id="KW-0732">Signal</keyword>
<dbReference type="AlphaFoldDB" id="A0AAW0MLJ9"/>
<dbReference type="InterPro" id="IPR011029">
    <property type="entry name" value="DEATH-like_dom_sf"/>
</dbReference>
<proteinExistence type="inferred from homology"/>
<dbReference type="Pfam" id="PF13553">
    <property type="entry name" value="FIIND"/>
    <property type="match status" value="1"/>
</dbReference>
<dbReference type="InterPro" id="IPR025307">
    <property type="entry name" value="FIIND_dom"/>
</dbReference>
<accession>A0AAW0MLJ9</accession>
<dbReference type="Pfam" id="PF23679">
    <property type="entry name" value="UPA-FIIND"/>
    <property type="match status" value="1"/>
</dbReference>
<feature type="domain" description="FIIND" evidence="16">
    <location>
        <begin position="28"/>
        <end position="305"/>
    </location>
</feature>
<dbReference type="EMBL" id="JBBPFD010000022">
    <property type="protein sequence ID" value="KAK7881205.1"/>
    <property type="molecule type" value="Genomic_DNA"/>
</dbReference>
<comment type="subcellular location">
    <subcellularLocation>
        <location evidence="2">Cytoplasm</location>
        <location evidence="2">Cytosol</location>
    </subcellularLocation>
    <subcellularLocation>
        <location evidence="1">Endoplasmic reticulum membrane</location>
        <topology evidence="1">Single-pass type I membrane protein</topology>
    </subcellularLocation>
</comment>
<dbReference type="PROSITE" id="PS51830">
    <property type="entry name" value="FIIND"/>
    <property type="match status" value="1"/>
</dbReference>
<feature type="domain" description="CARD" evidence="15">
    <location>
        <begin position="305"/>
        <end position="359"/>
    </location>
</feature>
<feature type="region of interest" description="Disordered" evidence="13">
    <location>
        <begin position="366"/>
        <end position="395"/>
    </location>
</feature>
<dbReference type="GO" id="GO:0005789">
    <property type="term" value="C:endoplasmic reticulum membrane"/>
    <property type="evidence" value="ECO:0007669"/>
    <property type="project" value="UniProtKB-SubCell"/>
</dbReference>
<evidence type="ECO:0000313" key="17">
    <source>
        <dbReference type="EMBL" id="KAK7881205.1"/>
    </source>
</evidence>
<keyword evidence="18" id="KW-1185">Reference proteome</keyword>
<name>A0AAW0MLJ9_9GOBI</name>
<evidence type="ECO:0000256" key="6">
    <source>
        <dbReference type="ARBA" id="ARBA00022692"/>
    </source>
</evidence>
<organism evidence="17 18">
    <name type="scientific">Mugilogobius chulae</name>
    <name type="common">yellowstripe goby</name>
    <dbReference type="NCBI Taxonomy" id="88201"/>
    <lineage>
        <taxon>Eukaryota</taxon>
        <taxon>Metazoa</taxon>
        <taxon>Chordata</taxon>
        <taxon>Craniata</taxon>
        <taxon>Vertebrata</taxon>
        <taxon>Euteleostomi</taxon>
        <taxon>Actinopterygii</taxon>
        <taxon>Neopterygii</taxon>
        <taxon>Teleostei</taxon>
        <taxon>Neoteleostei</taxon>
        <taxon>Acanthomorphata</taxon>
        <taxon>Gobiaria</taxon>
        <taxon>Gobiiformes</taxon>
        <taxon>Gobioidei</taxon>
        <taxon>Gobiidae</taxon>
        <taxon>Gobionellinae</taxon>
        <taxon>Mugilogobius</taxon>
    </lineage>
</organism>
<dbReference type="PROSITE" id="PS50209">
    <property type="entry name" value="CARD"/>
    <property type="match status" value="1"/>
</dbReference>
<sequence length="741" mass="83437">MMAEQIQLWPHNKKVADFDCTDDDLNADENTVTHFNPKKLPLSKNTLYRFRCPGSGAFRCSSTGLVFVVSKEAELQYRTVQWDEALLESSGRTPAGPLYDIECPEQALFELHLPHCEPEHAHVSESLLSVAHFSGRDTDFIEPLRISNTHVIIKVSKLSQFGLTSPPEENKTISGQILLFRTPKKTWKKEIKVNLFLLPRNIPVDEVSCRQSCTTEYIDVPPKCKLVVGRYYSVVCPNAEVQPERALFDMDHEPNFHPSFELRLSGKSCRTFITVTEDGSSENQTVWRHNLCLTDPSCKISRTNKRRFVLEKLEKARPRFVKNVSGPILDQLLDKLLAQKYLISEEMEQTENFGASRRRYCSFVTQTPPNKTPQKISAHARPYSSGSAQSAARSKKSTENALKMWGFLPKLLLLVLLAFPATLLVRDPLVSAQDLTEDEEAEAVDEDVVDDVTDDAAADDEDDEAEVEDDENAELVEDKEDEEEEALVGEMKASPNADTTILFVKGEDFPANDIVKFLLGFTNKGTENFVVESLDASFRYPQVSAVQCTCLKTSGSVYKPCSNLPRAFQSLITCLVFQDYQFFIQNFTALQLGIVVPPSRQATFEYSFIPAEPMGGRPFGLVVNLNYKDTNGNVFQDAVFNQTVTITEKEDGLDGETIFMYVFLSGLGLLVVVGLHQLLESRKRRRPAAKVEMGTSSHNDVDLSWIPQETLNQIMQSRRDKASPRRSPRKRNQKRSAGSDE</sequence>
<dbReference type="InterPro" id="IPR005595">
    <property type="entry name" value="TRAP_alpha"/>
</dbReference>
<evidence type="ECO:0000256" key="11">
    <source>
        <dbReference type="ARBA" id="ARBA00025620"/>
    </source>
</evidence>
<comment type="caution">
    <text evidence="17">The sequence shown here is derived from an EMBL/GenBank/DDBJ whole genome shotgun (WGS) entry which is preliminary data.</text>
</comment>
<comment type="function">
    <text evidence="11">TRAP proteins are part of a complex whose function is to bind calcium to the ER membrane and thereby regulate the retention of ER resident proteins. May be involved in the recycling of the translocation apparatus after completion of the translocation process or may function as a membrane-bound chaperone facilitating folding of translocated proteins.</text>
</comment>
<keyword evidence="5" id="KW-0963">Cytoplasm</keyword>
<dbReference type="GO" id="GO:0005829">
    <property type="term" value="C:cytosol"/>
    <property type="evidence" value="ECO:0007669"/>
    <property type="project" value="UniProtKB-SubCell"/>
</dbReference>
<dbReference type="PANTHER" id="PTHR12924">
    <property type="entry name" value="TRANSLOCON-ASSOCIATED PROTEIN, ALPHA SUBUNIT"/>
    <property type="match status" value="1"/>
</dbReference>
<evidence type="ECO:0000256" key="8">
    <source>
        <dbReference type="ARBA" id="ARBA00022824"/>
    </source>
</evidence>
<feature type="transmembrane region" description="Helical" evidence="14">
    <location>
        <begin position="658"/>
        <end position="679"/>
    </location>
</feature>
<dbReference type="Pfam" id="PF03896">
    <property type="entry name" value="TRAP_alpha"/>
    <property type="match status" value="2"/>
</dbReference>
<evidence type="ECO:0000259" key="16">
    <source>
        <dbReference type="PROSITE" id="PS51830"/>
    </source>
</evidence>
<evidence type="ECO:0000256" key="13">
    <source>
        <dbReference type="SAM" id="MobiDB-lite"/>
    </source>
</evidence>
<dbReference type="Gene3D" id="1.10.533.10">
    <property type="entry name" value="Death Domain, Fas"/>
    <property type="match status" value="1"/>
</dbReference>
<keyword evidence="8" id="KW-0256">Endoplasmic reticulum</keyword>
<dbReference type="InterPro" id="IPR001315">
    <property type="entry name" value="CARD"/>
</dbReference>